<dbReference type="EMBL" id="MHQO01000026">
    <property type="protein sequence ID" value="OHA06641.1"/>
    <property type="molecule type" value="Genomic_DNA"/>
</dbReference>
<dbReference type="AlphaFoldDB" id="A0A1G2L772"/>
<proteinExistence type="predicted"/>
<accession>A0A1G2L772</accession>
<name>A0A1G2L772_9BACT</name>
<dbReference type="Proteomes" id="UP000177982">
    <property type="component" value="Unassembled WGS sequence"/>
</dbReference>
<organism evidence="1 2">
    <name type="scientific">Candidatus Sungbacteria bacterium RIFCSPLOWO2_01_FULL_47_10</name>
    <dbReference type="NCBI Taxonomy" id="1802276"/>
    <lineage>
        <taxon>Bacteria</taxon>
        <taxon>Candidatus Sungiibacteriota</taxon>
    </lineage>
</organism>
<evidence type="ECO:0000313" key="2">
    <source>
        <dbReference type="Proteomes" id="UP000177982"/>
    </source>
</evidence>
<protein>
    <submittedName>
        <fullName evidence="1">Uncharacterized protein</fullName>
    </submittedName>
</protein>
<sequence length="60" mass="6985">MSLNLYFDFPALQYRLSLAGMVRRLCTYRLIRTNKPIDFHEKNFEIKIQPASGSTFGEGE</sequence>
<evidence type="ECO:0000313" key="1">
    <source>
        <dbReference type="EMBL" id="OHA06641.1"/>
    </source>
</evidence>
<gene>
    <name evidence="1" type="ORF">A2934_01085</name>
</gene>
<comment type="caution">
    <text evidence="1">The sequence shown here is derived from an EMBL/GenBank/DDBJ whole genome shotgun (WGS) entry which is preliminary data.</text>
</comment>
<reference evidence="1 2" key="1">
    <citation type="journal article" date="2016" name="Nat. Commun.">
        <title>Thousands of microbial genomes shed light on interconnected biogeochemical processes in an aquifer system.</title>
        <authorList>
            <person name="Anantharaman K."/>
            <person name="Brown C.T."/>
            <person name="Hug L.A."/>
            <person name="Sharon I."/>
            <person name="Castelle C.J."/>
            <person name="Probst A.J."/>
            <person name="Thomas B.C."/>
            <person name="Singh A."/>
            <person name="Wilkins M.J."/>
            <person name="Karaoz U."/>
            <person name="Brodie E.L."/>
            <person name="Williams K.H."/>
            <person name="Hubbard S.S."/>
            <person name="Banfield J.F."/>
        </authorList>
    </citation>
    <scope>NUCLEOTIDE SEQUENCE [LARGE SCALE GENOMIC DNA]</scope>
</reference>